<dbReference type="EMBL" id="VCNI01000002">
    <property type="protein sequence ID" value="TMU54682.1"/>
    <property type="molecule type" value="Genomic_DNA"/>
</dbReference>
<dbReference type="SUPFAM" id="SSF160574">
    <property type="entry name" value="BT0923-like"/>
    <property type="match status" value="1"/>
</dbReference>
<comment type="caution">
    <text evidence="1">The sequence shown here is derived from an EMBL/GenBank/DDBJ whole genome shotgun (WGS) entry which is preliminary data.</text>
</comment>
<evidence type="ECO:0008006" key="3">
    <source>
        <dbReference type="Google" id="ProtNLM"/>
    </source>
</evidence>
<gene>
    <name evidence="1" type="ORF">FGG15_10785</name>
</gene>
<reference evidence="1 2" key="1">
    <citation type="submission" date="2019-05" db="EMBL/GenBank/DDBJ databases">
        <title>Flagellimonas sp. AsT0115, sp. nov., isolated from a marine red algae, Asparagopsis taxiformis.</title>
        <authorList>
            <person name="Kim J."/>
            <person name="Jeong S.E."/>
            <person name="Jeon C.O."/>
        </authorList>
    </citation>
    <scope>NUCLEOTIDE SEQUENCE [LARGE SCALE GENOMIC DNA]</scope>
    <source>
        <strain evidence="1 2">AsT0115</strain>
    </source>
</reference>
<keyword evidence="2" id="KW-1185">Reference proteome</keyword>
<protein>
    <recommendedName>
        <fullName evidence="3">PepSY-like beta-lactamase-inhibitor</fullName>
    </recommendedName>
</protein>
<evidence type="ECO:0000313" key="1">
    <source>
        <dbReference type="EMBL" id="TMU54682.1"/>
    </source>
</evidence>
<proteinExistence type="predicted"/>
<evidence type="ECO:0000313" key="2">
    <source>
        <dbReference type="Proteomes" id="UP000751614"/>
    </source>
</evidence>
<dbReference type="Gene3D" id="3.10.450.360">
    <property type="match status" value="1"/>
</dbReference>
<accession>A0ABY2WJG3</accession>
<sequence length="171" mass="19537">MKNVLMGLLFIGMTSMGYSQYDPMNGNIENDSFDFLFANLDYLDGVQGKTTPDQVRFLEGIVADWDVSKVSQFDGRSELFRVVFKSNKGQINVAFDGEGKIKLATEKFKNVKMPAHIQQMIKEKYPQWKPIENLYLVTYRNGRKTTKTLKVKLEKGNNTKHLKVTDSGLLL</sequence>
<name>A0ABY2WJG3_9FLAO</name>
<dbReference type="RefSeq" id="WP_138836102.1">
    <property type="nucleotide sequence ID" value="NZ_VCNI01000002.1"/>
</dbReference>
<dbReference type="Proteomes" id="UP000751614">
    <property type="component" value="Unassembled WGS sequence"/>
</dbReference>
<organism evidence="1 2">
    <name type="scientific">Flagellimonas algicola</name>
    <dbReference type="NCBI Taxonomy" id="2583815"/>
    <lineage>
        <taxon>Bacteria</taxon>
        <taxon>Pseudomonadati</taxon>
        <taxon>Bacteroidota</taxon>
        <taxon>Flavobacteriia</taxon>
        <taxon>Flavobacteriales</taxon>
        <taxon>Flavobacteriaceae</taxon>
        <taxon>Flagellimonas</taxon>
    </lineage>
</organism>